<dbReference type="AlphaFoldDB" id="A0A7N9ICY1"/>
<reference evidence="1" key="3">
    <citation type="submission" date="2025-09" db="UniProtKB">
        <authorList>
            <consortium name="Ensembl"/>
        </authorList>
    </citation>
    <scope>IDENTIFICATION</scope>
</reference>
<proteinExistence type="predicted"/>
<keyword evidence="2" id="KW-1185">Reference proteome</keyword>
<dbReference type="Ensembl" id="ENSMFAT00000078771.1">
    <property type="protein sequence ID" value="ENSMFAP00000054360.1"/>
    <property type="gene ID" value="ENSMFAG00000063141.1"/>
</dbReference>
<name>A0A7N9ICY1_MACFA</name>
<evidence type="ECO:0000313" key="1">
    <source>
        <dbReference type="Ensembl" id="ENSMFAP00000054360.1"/>
    </source>
</evidence>
<sequence length="151" mass="16422">MDLNYILEQMDLTDIYRTFYPTTAEYAFFSSAHGTFSKTNQMIDHKTSLNKFLFLFLIQSLTVSPRLGCSGVISTHSKLHLLGSSDSPASPSQVAGITGPHHHTSLIFVFLVKMRFHHVGQAGLKLLTSGDPPASQSAGITGVSHCAQPSQ</sequence>
<dbReference type="Proteomes" id="UP000233100">
    <property type="component" value="Chromosome 7"/>
</dbReference>
<reference evidence="1" key="2">
    <citation type="submission" date="2025-08" db="UniProtKB">
        <authorList>
            <consortium name="Ensembl"/>
        </authorList>
    </citation>
    <scope>IDENTIFICATION</scope>
</reference>
<organism evidence="1 2">
    <name type="scientific">Macaca fascicularis</name>
    <name type="common">Crab-eating macaque</name>
    <name type="synonym">Cynomolgus monkey</name>
    <dbReference type="NCBI Taxonomy" id="9541"/>
    <lineage>
        <taxon>Eukaryota</taxon>
        <taxon>Metazoa</taxon>
        <taxon>Chordata</taxon>
        <taxon>Craniata</taxon>
        <taxon>Vertebrata</taxon>
        <taxon>Euteleostomi</taxon>
        <taxon>Mammalia</taxon>
        <taxon>Eutheria</taxon>
        <taxon>Euarchontoglires</taxon>
        <taxon>Primates</taxon>
        <taxon>Haplorrhini</taxon>
        <taxon>Catarrhini</taxon>
        <taxon>Cercopithecidae</taxon>
        <taxon>Cercopithecinae</taxon>
        <taxon>Macaca</taxon>
    </lineage>
</organism>
<dbReference type="PRINTS" id="PR02045">
    <property type="entry name" value="F138DOMAIN"/>
</dbReference>
<dbReference type="PANTHER" id="PTHR12138:SF162">
    <property type="entry name" value="CHROMOSOME UNDETERMINED SCAFFOLD_275, WHOLE GENOME SHOTGUN SEQUENCE"/>
    <property type="match status" value="1"/>
</dbReference>
<protein>
    <submittedName>
        <fullName evidence="1">Uncharacterized protein</fullName>
    </submittedName>
</protein>
<accession>A0A7N9ICY1</accession>
<reference evidence="1 2" key="1">
    <citation type="submission" date="2013-03" db="EMBL/GenBank/DDBJ databases">
        <authorList>
            <person name="Warren W."/>
            <person name="Wilson R.K."/>
        </authorList>
    </citation>
    <scope>NUCLEOTIDE SEQUENCE</scope>
</reference>
<dbReference type="GeneTree" id="ENSGT01150000286943"/>
<dbReference type="PANTHER" id="PTHR12138">
    <property type="entry name" value="PRIMATE-EXPANDED PROTEIN FAMILY"/>
    <property type="match status" value="1"/>
</dbReference>
<evidence type="ECO:0000313" key="2">
    <source>
        <dbReference type="Proteomes" id="UP000233100"/>
    </source>
</evidence>